<dbReference type="PANTHER" id="PTHR32120:SF10">
    <property type="entry name" value="SMALL RIBOSOMAL SUBUNIT BIOGENESIS GTPASE RSGA"/>
    <property type="match status" value="1"/>
</dbReference>
<dbReference type="InterPro" id="IPR010914">
    <property type="entry name" value="RsgA_GTPase_dom"/>
</dbReference>
<keyword evidence="2 10" id="KW-0690">Ribosome biogenesis</keyword>
<dbReference type="GO" id="GO:0005525">
    <property type="term" value="F:GTP binding"/>
    <property type="evidence" value="ECO:0007669"/>
    <property type="project" value="UniProtKB-UniRule"/>
</dbReference>
<dbReference type="Pfam" id="PF03193">
    <property type="entry name" value="RsgA_GTPase"/>
    <property type="match status" value="1"/>
</dbReference>
<comment type="similarity">
    <text evidence="10">Belongs to the TRAFAC class YlqF/YawG GTPase family. RsgA subfamily.</text>
</comment>
<feature type="binding site" evidence="10">
    <location>
        <begin position="154"/>
        <end position="157"/>
    </location>
    <ligand>
        <name>GTP</name>
        <dbReference type="ChEBI" id="CHEBI:37565"/>
    </ligand>
</feature>
<keyword evidence="1 10" id="KW-0963">Cytoplasm</keyword>
<evidence type="ECO:0000256" key="4">
    <source>
        <dbReference type="ARBA" id="ARBA00022730"/>
    </source>
</evidence>
<evidence type="ECO:0000256" key="7">
    <source>
        <dbReference type="ARBA" id="ARBA00022833"/>
    </source>
</evidence>
<dbReference type="AlphaFoldDB" id="A0AA96WNK2"/>
<keyword evidence="9 10" id="KW-0342">GTP-binding</keyword>
<dbReference type="Gene3D" id="1.10.40.50">
    <property type="entry name" value="Probable gtpase engc, domain 3"/>
    <property type="match status" value="1"/>
</dbReference>
<dbReference type="PROSITE" id="PS50936">
    <property type="entry name" value="ENGC_GTPASE"/>
    <property type="match status" value="1"/>
</dbReference>
<dbReference type="InterPro" id="IPR004881">
    <property type="entry name" value="Ribosome_biogen_GTPase_RsgA"/>
</dbReference>
<keyword evidence="6 10" id="KW-0378">Hydrolase</keyword>
<dbReference type="SUPFAM" id="SSF52540">
    <property type="entry name" value="P-loop containing nucleoside triphosphate hydrolases"/>
    <property type="match status" value="1"/>
</dbReference>
<feature type="binding site" evidence="10">
    <location>
        <position position="300"/>
    </location>
    <ligand>
        <name>Zn(2+)</name>
        <dbReference type="ChEBI" id="CHEBI:29105"/>
    </ligand>
</feature>
<keyword evidence="3 10" id="KW-0479">Metal-binding</keyword>
<comment type="subcellular location">
    <subcellularLocation>
        <location evidence="10">Cytoplasm</location>
    </subcellularLocation>
</comment>
<keyword evidence="5 10" id="KW-0547">Nucleotide-binding</keyword>
<name>A0AA96WNK2_9CYAN</name>
<dbReference type="NCBIfam" id="TIGR00157">
    <property type="entry name" value="ribosome small subunit-dependent GTPase A"/>
    <property type="match status" value="1"/>
</dbReference>
<feature type="binding site" evidence="10">
    <location>
        <position position="294"/>
    </location>
    <ligand>
        <name>Zn(2+)</name>
        <dbReference type="ChEBI" id="CHEBI:29105"/>
    </ligand>
</feature>
<evidence type="ECO:0000313" key="13">
    <source>
        <dbReference type="EMBL" id="WNZ25121.1"/>
    </source>
</evidence>
<evidence type="ECO:0000256" key="6">
    <source>
        <dbReference type="ARBA" id="ARBA00022801"/>
    </source>
</evidence>
<dbReference type="GO" id="GO:0046872">
    <property type="term" value="F:metal ion binding"/>
    <property type="evidence" value="ECO:0007669"/>
    <property type="project" value="UniProtKB-KW"/>
</dbReference>
<evidence type="ECO:0000256" key="8">
    <source>
        <dbReference type="ARBA" id="ARBA00022884"/>
    </source>
</evidence>
<dbReference type="HAMAP" id="MF_01820">
    <property type="entry name" value="GTPase_RsgA"/>
    <property type="match status" value="1"/>
</dbReference>
<evidence type="ECO:0000259" key="11">
    <source>
        <dbReference type="PROSITE" id="PS50936"/>
    </source>
</evidence>
<evidence type="ECO:0000256" key="3">
    <source>
        <dbReference type="ARBA" id="ARBA00022723"/>
    </source>
</evidence>
<accession>A0AA96WNK2</accession>
<dbReference type="EMBL" id="CP053586">
    <property type="protein sequence ID" value="WNZ25121.1"/>
    <property type="molecule type" value="Genomic_DNA"/>
</dbReference>
<feature type="binding site" evidence="10">
    <location>
        <position position="287"/>
    </location>
    <ligand>
        <name>Zn(2+)</name>
        <dbReference type="ChEBI" id="CHEBI:29105"/>
    </ligand>
</feature>
<evidence type="ECO:0000256" key="9">
    <source>
        <dbReference type="ARBA" id="ARBA00023134"/>
    </source>
</evidence>
<feature type="domain" description="EngC GTPase" evidence="11">
    <location>
        <begin position="115"/>
        <end position="262"/>
    </location>
</feature>
<feature type="domain" description="CP-type G" evidence="12">
    <location>
        <begin position="107"/>
        <end position="264"/>
    </location>
</feature>
<dbReference type="InterPro" id="IPR030378">
    <property type="entry name" value="G_CP_dom"/>
</dbReference>
<organism evidence="13">
    <name type="scientific">Leptolyngbya sp. NK1-12</name>
    <dbReference type="NCBI Taxonomy" id="2547451"/>
    <lineage>
        <taxon>Bacteria</taxon>
        <taxon>Bacillati</taxon>
        <taxon>Cyanobacteriota</taxon>
        <taxon>Cyanophyceae</taxon>
        <taxon>Leptolyngbyales</taxon>
        <taxon>Leptolyngbyaceae</taxon>
        <taxon>Leptolyngbya group</taxon>
        <taxon>Leptolyngbya</taxon>
    </lineage>
</organism>
<dbReference type="GO" id="GO:0019843">
    <property type="term" value="F:rRNA binding"/>
    <property type="evidence" value="ECO:0007669"/>
    <property type="project" value="UniProtKB-KW"/>
</dbReference>
<comment type="cofactor">
    <cofactor evidence="10">
        <name>Zn(2+)</name>
        <dbReference type="ChEBI" id="CHEBI:29105"/>
    </cofactor>
    <text evidence="10">Binds 1 zinc ion per subunit.</text>
</comment>
<dbReference type="RefSeq" id="WP_316431248.1">
    <property type="nucleotide sequence ID" value="NZ_CP053586.1"/>
</dbReference>
<dbReference type="PROSITE" id="PS51721">
    <property type="entry name" value="G_CP"/>
    <property type="match status" value="1"/>
</dbReference>
<sequence length="361" mass="40555">MTLQELGWNEFFAQHTSDLASGYSVARVALEHKSHYRLYNATGELTATISGKLRHQEARPAIGDWVVIQSAIQSEIPETPSTTEKTAIIQRVLPRKSQFCRKTAGAKTTAQVVAANIDTVFLVSGLDQDFNLRRIERYLILAWESGANPVIVLNKVDLSNQIEQRVQDVESIALGVPICCLSALQHQSLEPLRAYLAPGQTVALLGSSGVGKSTITNQLLSKAAQAVQPVRLGDDRGRHTTTHRELFRLPGGGLLIDTPGMRELQVWAGEESLQETFTDIETLALDCRFRDCRHAGEPGCAIQQALEEGSLDEARWHNYQKLQQEIHHLNRKQDHRMQIEEKARWKQITKSLRHHPKYDHR</sequence>
<keyword evidence="8 10" id="KW-0694">RNA-binding</keyword>
<dbReference type="GO" id="GO:0042274">
    <property type="term" value="P:ribosomal small subunit biogenesis"/>
    <property type="evidence" value="ECO:0007669"/>
    <property type="project" value="UniProtKB-UniRule"/>
</dbReference>
<evidence type="ECO:0000256" key="5">
    <source>
        <dbReference type="ARBA" id="ARBA00022741"/>
    </source>
</evidence>
<reference evidence="13" key="1">
    <citation type="submission" date="2020-05" db="EMBL/GenBank/DDBJ databases">
        <authorList>
            <person name="Zhu T."/>
            <person name="Keshari N."/>
            <person name="Lu X."/>
        </authorList>
    </citation>
    <scope>NUCLEOTIDE SEQUENCE</scope>
    <source>
        <strain evidence="13">NK1-12</strain>
    </source>
</reference>
<proteinExistence type="inferred from homology"/>
<comment type="function">
    <text evidence="10">One of several proteins that assist in the late maturation steps of the functional core of the 30S ribosomal subunit. Helps release RbfA from mature subunits. May play a role in the assembly of ribosomal proteins into the subunit. Circularly permuted GTPase that catalyzes slow GTP hydrolysis, GTPase activity is stimulated by the 30S ribosomal subunit.</text>
</comment>
<dbReference type="GO" id="GO:0005737">
    <property type="term" value="C:cytoplasm"/>
    <property type="evidence" value="ECO:0007669"/>
    <property type="project" value="UniProtKB-SubCell"/>
</dbReference>
<dbReference type="InterPro" id="IPR027417">
    <property type="entry name" value="P-loop_NTPase"/>
</dbReference>
<feature type="binding site" evidence="10">
    <location>
        <position position="292"/>
    </location>
    <ligand>
        <name>Zn(2+)</name>
        <dbReference type="ChEBI" id="CHEBI:29105"/>
    </ligand>
</feature>
<dbReference type="Gene3D" id="3.40.50.300">
    <property type="entry name" value="P-loop containing nucleotide triphosphate hydrolases"/>
    <property type="match status" value="1"/>
</dbReference>
<evidence type="ECO:0000256" key="2">
    <source>
        <dbReference type="ARBA" id="ARBA00022517"/>
    </source>
</evidence>
<evidence type="ECO:0000256" key="1">
    <source>
        <dbReference type="ARBA" id="ARBA00022490"/>
    </source>
</evidence>
<comment type="subunit">
    <text evidence="10">Monomer. Associates with 30S ribosomal subunit, binds 16S rRNA.</text>
</comment>
<evidence type="ECO:0000256" key="10">
    <source>
        <dbReference type="HAMAP-Rule" id="MF_01820"/>
    </source>
</evidence>
<dbReference type="EC" id="3.6.1.-" evidence="10"/>
<keyword evidence="7 10" id="KW-0862">Zinc</keyword>
<dbReference type="PANTHER" id="PTHR32120">
    <property type="entry name" value="SMALL RIBOSOMAL SUBUNIT BIOGENESIS GTPASE RSGA"/>
    <property type="match status" value="1"/>
</dbReference>
<feature type="binding site" evidence="10">
    <location>
        <begin position="206"/>
        <end position="214"/>
    </location>
    <ligand>
        <name>GTP</name>
        <dbReference type="ChEBI" id="CHEBI:37565"/>
    </ligand>
</feature>
<dbReference type="GO" id="GO:0003924">
    <property type="term" value="F:GTPase activity"/>
    <property type="evidence" value="ECO:0007669"/>
    <property type="project" value="UniProtKB-UniRule"/>
</dbReference>
<dbReference type="CDD" id="cd01854">
    <property type="entry name" value="YjeQ_EngC"/>
    <property type="match status" value="1"/>
</dbReference>
<evidence type="ECO:0000259" key="12">
    <source>
        <dbReference type="PROSITE" id="PS51721"/>
    </source>
</evidence>
<protein>
    <recommendedName>
        <fullName evidence="10">Small ribosomal subunit biogenesis GTPase RsgA</fullName>
        <ecNumber evidence="10">3.6.1.-</ecNumber>
    </recommendedName>
</protein>
<gene>
    <name evidence="10 13" type="primary">rsgA</name>
    <name evidence="13" type="ORF">HJG54_21225</name>
</gene>
<keyword evidence="4 10" id="KW-0699">rRNA-binding</keyword>